<dbReference type="Gene3D" id="3.40.50.300">
    <property type="entry name" value="P-loop containing nucleotide triphosphate hydrolases"/>
    <property type="match status" value="1"/>
</dbReference>
<name>A0AAF0CNZ5_9BACT</name>
<evidence type="ECO:0000313" key="2">
    <source>
        <dbReference type="Proteomes" id="UP001218638"/>
    </source>
</evidence>
<dbReference type="Pfam" id="PF13189">
    <property type="entry name" value="Cytidylate_kin2"/>
    <property type="match status" value="1"/>
</dbReference>
<dbReference type="InterPro" id="IPR027417">
    <property type="entry name" value="P-loop_NTPase"/>
</dbReference>
<evidence type="ECO:0000313" key="1">
    <source>
        <dbReference type="EMBL" id="WED65316.1"/>
    </source>
</evidence>
<keyword evidence="1" id="KW-0418">Kinase</keyword>
<sequence length="234" mass="26110">MNINPNLEKTGSYINLHLARTAPVTAPLPTAPFITICRESGAGATSLATLLAQQLNRSRNQTTPVWRIFDDNLVETMLREKHYPERFARFLPEDTVSEINAAIGEITGVHPNLWEMVQKTNALIRRLATEGRCLLVGRSANFASRGLPNGLHIRLVADTADRARHMAAKLGVSEEAAHRHITHQDSARDHYAREHFSRDIHDPRAYDVVINTSRVPLVEASIMITNMVAARTLL</sequence>
<dbReference type="RefSeq" id="WP_330929263.1">
    <property type="nucleotide sequence ID" value="NZ_CP119075.1"/>
</dbReference>
<proteinExistence type="predicted"/>
<keyword evidence="2" id="KW-1185">Reference proteome</keyword>
<dbReference type="SUPFAM" id="SSF52540">
    <property type="entry name" value="P-loop containing nucleoside triphosphate hydrolases"/>
    <property type="match status" value="1"/>
</dbReference>
<dbReference type="EMBL" id="CP119075">
    <property type="protein sequence ID" value="WED65316.1"/>
    <property type="molecule type" value="Genomic_DNA"/>
</dbReference>
<accession>A0AAF0CNZ5</accession>
<dbReference type="GO" id="GO:0016301">
    <property type="term" value="F:kinase activity"/>
    <property type="evidence" value="ECO:0007669"/>
    <property type="project" value="UniProtKB-KW"/>
</dbReference>
<organism evidence="1 2">
    <name type="scientific">Synoicihabitans lomoniglobus</name>
    <dbReference type="NCBI Taxonomy" id="2909285"/>
    <lineage>
        <taxon>Bacteria</taxon>
        <taxon>Pseudomonadati</taxon>
        <taxon>Verrucomicrobiota</taxon>
        <taxon>Opitutia</taxon>
        <taxon>Opitutales</taxon>
        <taxon>Opitutaceae</taxon>
        <taxon>Synoicihabitans</taxon>
    </lineage>
</organism>
<dbReference type="KEGG" id="slom:PXH66_00450"/>
<reference evidence="1" key="1">
    <citation type="submission" date="2023-03" db="EMBL/GenBank/DDBJ databases">
        <title>Lomoglobus Profundus gen. nov., sp. nov., a novel member of the phylum Verrucomicrobia, isolated from deep-marine sediment of South China Sea.</title>
        <authorList>
            <person name="Ahmad T."/>
            <person name="Ishaq S.E."/>
            <person name="Wang F."/>
        </authorList>
    </citation>
    <scope>NUCLEOTIDE SEQUENCE</scope>
    <source>
        <strain evidence="1">LMO-M01</strain>
    </source>
</reference>
<dbReference type="Proteomes" id="UP001218638">
    <property type="component" value="Chromosome"/>
</dbReference>
<dbReference type="AlphaFoldDB" id="A0AAF0CNZ5"/>
<protein>
    <submittedName>
        <fullName evidence="1">Cytidylate kinase-like family protein</fullName>
    </submittedName>
</protein>
<keyword evidence="1" id="KW-0808">Transferase</keyword>
<gene>
    <name evidence="1" type="ORF">PXH66_00450</name>
</gene>